<keyword evidence="2" id="KW-1185">Reference proteome</keyword>
<sequence length="42" mass="4933">MFSQPKYVTVACCKSCFLESTYIGAHFSRENWSRVYCSAKFR</sequence>
<gene>
    <name evidence="1" type="ORF">PHMEG_00011549</name>
</gene>
<dbReference type="Proteomes" id="UP000198211">
    <property type="component" value="Unassembled WGS sequence"/>
</dbReference>
<proteinExistence type="predicted"/>
<dbReference type="EMBL" id="NBNE01001238">
    <property type="protein sequence ID" value="OWZ14891.1"/>
    <property type="molecule type" value="Genomic_DNA"/>
</dbReference>
<protein>
    <submittedName>
        <fullName evidence="1">Uncharacterized protein</fullName>
    </submittedName>
</protein>
<evidence type="ECO:0000313" key="2">
    <source>
        <dbReference type="Proteomes" id="UP000198211"/>
    </source>
</evidence>
<reference evidence="2" key="1">
    <citation type="submission" date="2017-03" db="EMBL/GenBank/DDBJ databases">
        <title>Phytopthora megakarya and P. palmivora, two closely related causual agents of cacao black pod achieved similar genome size and gene model numbers by different mechanisms.</title>
        <authorList>
            <person name="Ali S."/>
            <person name="Shao J."/>
            <person name="Larry D.J."/>
            <person name="Kronmiller B."/>
            <person name="Shen D."/>
            <person name="Strem M.D."/>
            <person name="Melnick R.L."/>
            <person name="Guiltinan M.J."/>
            <person name="Tyler B.M."/>
            <person name="Meinhardt L.W."/>
            <person name="Bailey B.A."/>
        </authorList>
    </citation>
    <scope>NUCLEOTIDE SEQUENCE [LARGE SCALE GENOMIC DNA]</scope>
    <source>
        <strain evidence="2">zdho120</strain>
    </source>
</reference>
<accession>A0A225WAZ1</accession>
<evidence type="ECO:0000313" key="1">
    <source>
        <dbReference type="EMBL" id="OWZ14891.1"/>
    </source>
</evidence>
<name>A0A225WAZ1_9STRA</name>
<comment type="caution">
    <text evidence="1">The sequence shown here is derived from an EMBL/GenBank/DDBJ whole genome shotgun (WGS) entry which is preliminary data.</text>
</comment>
<dbReference type="AlphaFoldDB" id="A0A225WAZ1"/>
<organism evidence="1 2">
    <name type="scientific">Phytophthora megakarya</name>
    <dbReference type="NCBI Taxonomy" id="4795"/>
    <lineage>
        <taxon>Eukaryota</taxon>
        <taxon>Sar</taxon>
        <taxon>Stramenopiles</taxon>
        <taxon>Oomycota</taxon>
        <taxon>Peronosporomycetes</taxon>
        <taxon>Peronosporales</taxon>
        <taxon>Peronosporaceae</taxon>
        <taxon>Phytophthora</taxon>
    </lineage>
</organism>